<dbReference type="AlphaFoldDB" id="W4LJG8"/>
<evidence type="ECO:0000313" key="4">
    <source>
        <dbReference type="Proteomes" id="UP000019141"/>
    </source>
</evidence>
<organism evidence="3 4">
    <name type="scientific">Entotheonella factor</name>
    <dbReference type="NCBI Taxonomy" id="1429438"/>
    <lineage>
        <taxon>Bacteria</taxon>
        <taxon>Pseudomonadati</taxon>
        <taxon>Nitrospinota/Tectimicrobiota group</taxon>
        <taxon>Candidatus Tectimicrobiota</taxon>
        <taxon>Candidatus Entotheonellia</taxon>
        <taxon>Candidatus Entotheonellales</taxon>
        <taxon>Candidatus Entotheonellaceae</taxon>
        <taxon>Candidatus Entotheonella</taxon>
    </lineage>
</organism>
<proteinExistence type="predicted"/>
<dbReference type="HOGENOM" id="CLU_800975_0_0_7"/>
<sequence>MGEMMGMGSTHWPAMIRPDDAGTWPFLRTLAHDPRVPEALQDPRNWPEGVRQEYGDDKGASAHREHRARLVNGFCKLKDEIDQFNPDFILMFGDDQYENFTEDIIPPFCVLAYDELTSYPFKGRPGNVWGEPEDHPITMRAKPDVARWLARRFLEEGVDMSYAYKPLHWEGLGHAFVNIQMYLDYDRKGFDYPVIPMQVNSYGSKIIRNKRAINGAGQEPDPPSPSPKRCFEVGQITARILKESPYRTVMYASGGWSHGFLVEKNHCLWPDIEADRLRCQELQEGRESSWKDLTVAEIEDAGQQELMSWICVAGAMHELGQKGEVVEYIETAGVFNSGKCLAVWRP</sequence>
<evidence type="ECO:0000259" key="2">
    <source>
        <dbReference type="Pfam" id="PF02900"/>
    </source>
</evidence>
<evidence type="ECO:0000313" key="3">
    <source>
        <dbReference type="EMBL" id="ETW97825.1"/>
    </source>
</evidence>
<name>W4LJG8_ENTF1</name>
<feature type="compositionally biased region" description="Basic and acidic residues" evidence="1">
    <location>
        <begin position="50"/>
        <end position="62"/>
    </location>
</feature>
<dbReference type="EMBL" id="AZHW01000614">
    <property type="protein sequence ID" value="ETW97825.1"/>
    <property type="molecule type" value="Genomic_DNA"/>
</dbReference>
<dbReference type="Proteomes" id="UP000019141">
    <property type="component" value="Unassembled WGS sequence"/>
</dbReference>
<comment type="caution">
    <text evidence="3">The sequence shown here is derived from an EMBL/GenBank/DDBJ whole genome shotgun (WGS) entry which is preliminary data.</text>
</comment>
<accession>W4LJG8</accession>
<dbReference type="InterPro" id="IPR004183">
    <property type="entry name" value="Xdiol_dOase_suB"/>
</dbReference>
<dbReference type="GO" id="GO:0008198">
    <property type="term" value="F:ferrous iron binding"/>
    <property type="evidence" value="ECO:0007669"/>
    <property type="project" value="InterPro"/>
</dbReference>
<gene>
    <name evidence="3" type="ORF">ETSY1_21215</name>
</gene>
<protein>
    <recommendedName>
        <fullName evidence="2">Extradiol ring-cleavage dioxygenase class III enzyme subunit B domain-containing protein</fullName>
    </recommendedName>
</protein>
<dbReference type="GO" id="GO:0016702">
    <property type="term" value="F:oxidoreductase activity, acting on single donors with incorporation of molecular oxygen, incorporation of two atoms of oxygen"/>
    <property type="evidence" value="ECO:0007669"/>
    <property type="project" value="UniProtKB-ARBA"/>
</dbReference>
<keyword evidence="4" id="KW-1185">Reference proteome</keyword>
<dbReference type="SUPFAM" id="SSF53213">
    <property type="entry name" value="LigB-like"/>
    <property type="match status" value="1"/>
</dbReference>
<dbReference type="Pfam" id="PF02900">
    <property type="entry name" value="LigB"/>
    <property type="match status" value="1"/>
</dbReference>
<feature type="domain" description="Extradiol ring-cleavage dioxygenase class III enzyme subunit B" evidence="2">
    <location>
        <begin position="61"/>
        <end position="326"/>
    </location>
</feature>
<evidence type="ECO:0000256" key="1">
    <source>
        <dbReference type="SAM" id="MobiDB-lite"/>
    </source>
</evidence>
<reference evidence="3 4" key="1">
    <citation type="journal article" date="2014" name="Nature">
        <title>An environmental bacterial taxon with a large and distinct metabolic repertoire.</title>
        <authorList>
            <person name="Wilson M.C."/>
            <person name="Mori T."/>
            <person name="Ruckert C."/>
            <person name="Uria A.R."/>
            <person name="Helf M.J."/>
            <person name="Takada K."/>
            <person name="Gernert C."/>
            <person name="Steffens U.A."/>
            <person name="Heycke N."/>
            <person name="Schmitt S."/>
            <person name="Rinke C."/>
            <person name="Helfrich E.J."/>
            <person name="Brachmann A.O."/>
            <person name="Gurgui C."/>
            <person name="Wakimoto T."/>
            <person name="Kracht M."/>
            <person name="Crusemann M."/>
            <person name="Hentschel U."/>
            <person name="Abe I."/>
            <person name="Matsunaga S."/>
            <person name="Kalinowski J."/>
            <person name="Takeyama H."/>
            <person name="Piel J."/>
        </authorList>
    </citation>
    <scope>NUCLEOTIDE SEQUENCE [LARGE SCALE GENOMIC DNA]</scope>
    <source>
        <strain evidence="4">TSY1</strain>
    </source>
</reference>
<dbReference type="Gene3D" id="3.40.830.10">
    <property type="entry name" value="LigB-like"/>
    <property type="match status" value="1"/>
</dbReference>
<feature type="region of interest" description="Disordered" evidence="1">
    <location>
        <begin position="42"/>
        <end position="62"/>
    </location>
</feature>